<feature type="compositionally biased region" description="Low complexity" evidence="1">
    <location>
        <begin position="103"/>
        <end position="112"/>
    </location>
</feature>
<evidence type="ECO:0000313" key="3">
    <source>
        <dbReference type="Proteomes" id="UP000267251"/>
    </source>
</evidence>
<dbReference type="OrthoDB" id="10404972at2759"/>
<organism evidence="2 3">
    <name type="scientific">Piptocephalis cylindrospora</name>
    <dbReference type="NCBI Taxonomy" id="1907219"/>
    <lineage>
        <taxon>Eukaryota</taxon>
        <taxon>Fungi</taxon>
        <taxon>Fungi incertae sedis</taxon>
        <taxon>Zoopagomycota</taxon>
        <taxon>Zoopagomycotina</taxon>
        <taxon>Zoopagomycetes</taxon>
        <taxon>Zoopagales</taxon>
        <taxon>Piptocephalidaceae</taxon>
        <taxon>Piptocephalis</taxon>
    </lineage>
</organism>
<evidence type="ECO:0000256" key="1">
    <source>
        <dbReference type="SAM" id="MobiDB-lite"/>
    </source>
</evidence>
<protein>
    <submittedName>
        <fullName evidence="2">Uncharacterized protein</fullName>
    </submittedName>
</protein>
<evidence type="ECO:0000313" key="2">
    <source>
        <dbReference type="EMBL" id="RKP15229.1"/>
    </source>
</evidence>
<reference evidence="3" key="1">
    <citation type="journal article" date="2018" name="Nat. Microbiol.">
        <title>Leveraging single-cell genomics to expand the fungal tree of life.</title>
        <authorList>
            <person name="Ahrendt S.R."/>
            <person name="Quandt C.A."/>
            <person name="Ciobanu D."/>
            <person name="Clum A."/>
            <person name="Salamov A."/>
            <person name="Andreopoulos B."/>
            <person name="Cheng J.F."/>
            <person name="Woyke T."/>
            <person name="Pelin A."/>
            <person name="Henrissat B."/>
            <person name="Reynolds N.K."/>
            <person name="Benny G.L."/>
            <person name="Smith M.E."/>
            <person name="James T.Y."/>
            <person name="Grigoriev I.V."/>
        </authorList>
    </citation>
    <scope>NUCLEOTIDE SEQUENCE [LARGE SCALE GENOMIC DNA]</scope>
</reference>
<dbReference type="Proteomes" id="UP000267251">
    <property type="component" value="Unassembled WGS sequence"/>
</dbReference>
<dbReference type="EMBL" id="KZ987747">
    <property type="protein sequence ID" value="RKP15229.1"/>
    <property type="molecule type" value="Genomic_DNA"/>
</dbReference>
<name>A0A4V1IYP0_9FUNG</name>
<accession>A0A4V1IYP0</accession>
<feature type="region of interest" description="Disordered" evidence="1">
    <location>
        <begin position="85"/>
        <end position="113"/>
    </location>
</feature>
<keyword evidence="3" id="KW-1185">Reference proteome</keyword>
<sequence>MNSIPTITRTTREELAIVDGLLEQLEELRMGVRVLFTDLSNPTIVGNQGLLGQVDQLGESCLKAQGTLSKVSILPIPDQETLFKSEEKEEEIEKEDLIREDASGSTATSSSSVLVHQQQRDAIQLLQDQMGSMEPGDPLYSSCRQGQKRRHFTMLDVSDPDGLEEYVYELGEKYGLDVGSFTKGPGSEESEGHLMRLCLRLGHVLTLAISLWLPPSGEASIEGVWVGSAEMITYEQVIQGSGQYHLTRHLTSMATSMAEASQSEGTAGCLDQLLVSLPS</sequence>
<dbReference type="AlphaFoldDB" id="A0A4V1IYP0"/>
<gene>
    <name evidence="2" type="ORF">BJ684DRAFT_18420</name>
</gene>
<proteinExistence type="predicted"/>